<reference evidence="2" key="1">
    <citation type="journal article" date="2015" name="Nature">
        <title>Complex archaea that bridge the gap between prokaryotes and eukaryotes.</title>
        <authorList>
            <person name="Spang A."/>
            <person name="Saw J.H."/>
            <person name="Jorgensen S.L."/>
            <person name="Zaremba-Niedzwiedzka K."/>
            <person name="Martijn J."/>
            <person name="Lind A.E."/>
            <person name="van Eijk R."/>
            <person name="Schleper C."/>
            <person name="Guy L."/>
            <person name="Ettema T.J."/>
        </authorList>
    </citation>
    <scope>NUCLEOTIDE SEQUENCE</scope>
</reference>
<evidence type="ECO:0000259" key="1">
    <source>
        <dbReference type="PROSITE" id="PS50157"/>
    </source>
</evidence>
<feature type="domain" description="C2H2-type" evidence="1">
    <location>
        <begin position="21"/>
        <end position="48"/>
    </location>
</feature>
<evidence type="ECO:0000313" key="2">
    <source>
        <dbReference type="EMBL" id="KKN11349.1"/>
    </source>
</evidence>
<protein>
    <recommendedName>
        <fullName evidence="1">C2H2-type domain-containing protein</fullName>
    </recommendedName>
</protein>
<sequence>MYCQVGKDSDVTAFFHRMGHLVCETCDEQFQSKSGLKLHLQAHIDRGDRGVASGIATLQSEMEAMWRQASREGGDSIRRPKALSTLARVLLTVINP</sequence>
<dbReference type="AlphaFoldDB" id="A0A0F9N093"/>
<name>A0A0F9N093_9ZZZZ</name>
<proteinExistence type="predicted"/>
<dbReference type="InterPro" id="IPR013087">
    <property type="entry name" value="Znf_C2H2_type"/>
</dbReference>
<organism evidence="2">
    <name type="scientific">marine sediment metagenome</name>
    <dbReference type="NCBI Taxonomy" id="412755"/>
    <lineage>
        <taxon>unclassified sequences</taxon>
        <taxon>metagenomes</taxon>
        <taxon>ecological metagenomes</taxon>
    </lineage>
</organism>
<dbReference type="PROSITE" id="PS00028">
    <property type="entry name" value="ZINC_FINGER_C2H2_1"/>
    <property type="match status" value="1"/>
</dbReference>
<dbReference type="EMBL" id="LAZR01004143">
    <property type="protein sequence ID" value="KKN11349.1"/>
    <property type="molecule type" value="Genomic_DNA"/>
</dbReference>
<dbReference type="PROSITE" id="PS50157">
    <property type="entry name" value="ZINC_FINGER_C2H2_2"/>
    <property type="match status" value="1"/>
</dbReference>
<accession>A0A0F9N093</accession>
<comment type="caution">
    <text evidence="2">The sequence shown here is derived from an EMBL/GenBank/DDBJ whole genome shotgun (WGS) entry which is preliminary data.</text>
</comment>
<gene>
    <name evidence="2" type="ORF">LCGC14_1027310</name>
</gene>